<organism evidence="1 2">
    <name type="scientific">Metamycoplasma hyosynoviae</name>
    <dbReference type="NCBI Taxonomy" id="29559"/>
    <lineage>
        <taxon>Bacteria</taxon>
        <taxon>Bacillati</taxon>
        <taxon>Mycoplasmatota</taxon>
        <taxon>Mycoplasmoidales</taxon>
        <taxon>Metamycoplasmataceae</taxon>
        <taxon>Metamycoplasma</taxon>
    </lineage>
</organism>
<keyword evidence="1" id="KW-0808">Transferase</keyword>
<dbReference type="GeneID" id="75105029"/>
<dbReference type="EMBL" id="CP101127">
    <property type="protein sequence ID" value="UTO26115.1"/>
    <property type="molecule type" value="Genomic_DNA"/>
</dbReference>
<name>A0A9Q9BTJ8_9BACT</name>
<dbReference type="REBASE" id="645706">
    <property type="entry name" value="M.MhyB1ORF910P"/>
</dbReference>
<evidence type="ECO:0000313" key="2">
    <source>
        <dbReference type="Proteomes" id="UP001059349"/>
    </source>
</evidence>
<dbReference type="GO" id="GO:0008168">
    <property type="term" value="F:methyltransferase activity"/>
    <property type="evidence" value="ECO:0007669"/>
    <property type="project" value="UniProtKB-KW"/>
</dbReference>
<protein>
    <submittedName>
        <fullName evidence="1">Adenine-specific methyltransferase EcoRI family protein</fullName>
    </submittedName>
</protein>
<evidence type="ECO:0000313" key="1">
    <source>
        <dbReference type="EMBL" id="UTO26115.1"/>
    </source>
</evidence>
<gene>
    <name evidence="1" type="ORF">NMG93_00910</name>
</gene>
<dbReference type="Proteomes" id="UP001059349">
    <property type="component" value="Chromosome"/>
</dbReference>
<accession>A0A9Q9BTJ8</accession>
<dbReference type="Pfam" id="PF13651">
    <property type="entry name" value="EcoRI_methylase"/>
    <property type="match status" value="1"/>
</dbReference>
<dbReference type="InterPro" id="IPR025247">
    <property type="entry name" value="EcoRI-like_methylase"/>
</dbReference>
<keyword evidence="1" id="KW-0489">Methyltransferase</keyword>
<dbReference type="RefSeq" id="WP_051608951.1">
    <property type="nucleotide sequence ID" value="NZ_CP101127.1"/>
</dbReference>
<proteinExistence type="predicted"/>
<dbReference type="AlphaFoldDB" id="A0A9Q9BTJ8"/>
<sequence length="232" mass="26912">MANSNATLQASKNLRDDEFYTTYECIEKELKHYIDHFENKTVLCNCDDPFESNFCAYFLNNFERFKLKRLICTSYYSSKISKQHKTLVRKKRGFVLDVKREALTEDELITSTINVERHTSVLSGNGDFRSDECLEYLNVCDIVVTNPPFSLFREFFSELMKRNKLFLIIGNQNALTYKEIFPFIKEGGVSFGPAISLEKWSLWYQLTGNLETSDIGLMITAKNGEVWETQCG</sequence>
<reference evidence="1" key="1">
    <citation type="submission" date="2022-07" db="EMBL/GenBank/DDBJ databases">
        <title>Complete genome of Mycoplasma hyosynoviae B1.</title>
        <authorList>
            <person name="Spergser J."/>
        </authorList>
    </citation>
    <scope>NUCLEOTIDE SEQUENCE</scope>
    <source>
        <strain evidence="1">B1</strain>
    </source>
</reference>
<dbReference type="GO" id="GO:0032259">
    <property type="term" value="P:methylation"/>
    <property type="evidence" value="ECO:0007669"/>
    <property type="project" value="UniProtKB-KW"/>
</dbReference>